<reference evidence="1" key="1">
    <citation type="submission" date="2022-09" db="EMBL/GenBank/DDBJ databases">
        <title>Australian commercial rhizobial inoculants.</title>
        <authorList>
            <person name="Kohlmeier M.G."/>
            <person name="O'Hara G.W."/>
            <person name="Colombi E."/>
            <person name="Ramsay J.P."/>
            <person name="Terpolilli J."/>
        </authorList>
    </citation>
    <scope>NUCLEOTIDE SEQUENCE</scope>
    <source>
        <strain evidence="1">WSM1592</strain>
    </source>
</reference>
<gene>
    <name evidence="1" type="ORF">N2599_06450</name>
</gene>
<dbReference type="EMBL" id="CP104143">
    <property type="protein sequence ID" value="UWU15635.1"/>
    <property type="molecule type" value="Genomic_DNA"/>
</dbReference>
<proteinExistence type="predicted"/>
<evidence type="ECO:0000313" key="2">
    <source>
        <dbReference type="Proteomes" id="UP001060123"/>
    </source>
</evidence>
<protein>
    <submittedName>
        <fullName evidence="1">Uncharacterized protein</fullName>
    </submittedName>
</protein>
<sequence>MDRLNGQASQISFPDSETIRLFVAVLAVSAIQISQRCHSIRCLIASSGRQG</sequence>
<organism evidence="1 2">
    <name type="scientific">Rhizobium sullae</name>
    <name type="common">Rhizobium hedysari</name>
    <dbReference type="NCBI Taxonomy" id="50338"/>
    <lineage>
        <taxon>Bacteria</taxon>
        <taxon>Pseudomonadati</taxon>
        <taxon>Pseudomonadota</taxon>
        <taxon>Alphaproteobacteria</taxon>
        <taxon>Hyphomicrobiales</taxon>
        <taxon>Rhizobiaceae</taxon>
        <taxon>Rhizobium/Agrobacterium group</taxon>
        <taxon>Rhizobium</taxon>
    </lineage>
</organism>
<dbReference type="Proteomes" id="UP001060123">
    <property type="component" value="Chromosome"/>
</dbReference>
<accession>A0ABY5XM00</accession>
<keyword evidence="2" id="KW-1185">Reference proteome</keyword>
<name>A0ABY5XM00_RHISU</name>
<evidence type="ECO:0000313" key="1">
    <source>
        <dbReference type="EMBL" id="UWU15635.1"/>
    </source>
</evidence>
<dbReference type="RefSeq" id="WP_156915229.1">
    <property type="nucleotide sequence ID" value="NZ_CP104143.1"/>
</dbReference>